<sequence length="397" mass="44304">MASARPLVSVQALEGDASEQANLPAVFTAPLRPDIVRIVHTGLAKNKRQPYAVSVKAGHQTSAESWGTGRAVSRIPRVPGGGTHRAGQGAFGNMCRGGRMFAPTKTWRRWHRKVNINQKRYAVASALAASAVPSLVLARGHRIEQVAEIPLVVDDGAQTLTKTRKALDLLQRLGAAPDAEKARESRNIRRGKGKMRNRRYTTRKGPLVVYSEDSGIMRAFRNIPGVDVARVDRLNLLQLAPGGHLGRFIIWTRSAFDRLDEVFGTTEVESTQKRGYKLPRNIMANADLTRLINSDEVQTIVRPPKVSRMVVPLKKNPLKNLGALLKLNPYAKAARRTELLAQERKQREKTTDKARKEKERSKEAKDLAKGFYKGLMQDSDYQGEDYEVFSAWLRETE</sequence>
<dbReference type="Gene3D" id="3.40.1370.10">
    <property type="match status" value="1"/>
</dbReference>
<comment type="similarity">
    <text evidence="1">Belongs to the universal ribosomal protein uL4 family.</text>
</comment>
<keyword evidence="3" id="KW-0687">Ribonucleoprotein</keyword>
<proteinExistence type="inferred from homology"/>
<dbReference type="InterPro" id="IPR013000">
    <property type="entry name" value="Ribosomal_uL4_euk/arc_CS"/>
</dbReference>
<evidence type="ECO:0000256" key="1">
    <source>
        <dbReference type="ARBA" id="ARBA00010528"/>
    </source>
</evidence>
<name>A0AAV1I037_9CHLO</name>
<accession>A0AAV1I037</accession>
<evidence type="ECO:0000259" key="5">
    <source>
        <dbReference type="Pfam" id="PF14374"/>
    </source>
</evidence>
<dbReference type="Pfam" id="PF00573">
    <property type="entry name" value="Ribosomal_L4"/>
    <property type="match status" value="1"/>
</dbReference>
<gene>
    <name evidence="6" type="primary">RPL4</name>
    <name evidence="6" type="ORF">CVIRNUC_003969</name>
</gene>
<dbReference type="Proteomes" id="UP001314263">
    <property type="component" value="Unassembled WGS sequence"/>
</dbReference>
<dbReference type="Pfam" id="PF14374">
    <property type="entry name" value="Ribos_L4_asso_C"/>
    <property type="match status" value="1"/>
</dbReference>
<dbReference type="SUPFAM" id="SSF52166">
    <property type="entry name" value="Ribosomal protein L4"/>
    <property type="match status" value="1"/>
</dbReference>
<evidence type="ECO:0000256" key="2">
    <source>
        <dbReference type="ARBA" id="ARBA00022980"/>
    </source>
</evidence>
<dbReference type="FunFam" id="3.40.1370.10:FF:000002">
    <property type="entry name" value="60S ribosomal protein L4"/>
    <property type="match status" value="1"/>
</dbReference>
<evidence type="ECO:0000313" key="6">
    <source>
        <dbReference type="EMBL" id="CAK0772501.1"/>
    </source>
</evidence>
<dbReference type="GO" id="GO:0003735">
    <property type="term" value="F:structural constituent of ribosome"/>
    <property type="evidence" value="ECO:0007669"/>
    <property type="project" value="InterPro"/>
</dbReference>
<dbReference type="GO" id="GO:0006412">
    <property type="term" value="P:translation"/>
    <property type="evidence" value="ECO:0007669"/>
    <property type="project" value="InterPro"/>
</dbReference>
<dbReference type="GO" id="GO:1990904">
    <property type="term" value="C:ribonucleoprotein complex"/>
    <property type="evidence" value="ECO:0007669"/>
    <property type="project" value="UniProtKB-KW"/>
</dbReference>
<reference evidence="6 7" key="1">
    <citation type="submission" date="2023-10" db="EMBL/GenBank/DDBJ databases">
        <authorList>
            <person name="Maclean D."/>
            <person name="Macfadyen A."/>
        </authorList>
    </citation>
    <scope>NUCLEOTIDE SEQUENCE [LARGE SCALE GENOMIC DNA]</scope>
</reference>
<protein>
    <submittedName>
        <fullName evidence="6">60S ribosomal protein L4</fullName>
    </submittedName>
</protein>
<keyword evidence="2 6" id="KW-0689">Ribosomal protein</keyword>
<dbReference type="InterPro" id="IPR023574">
    <property type="entry name" value="Ribosomal_uL4_dom_sf"/>
</dbReference>
<dbReference type="InterPro" id="IPR045240">
    <property type="entry name" value="Ribosomal_uL4_euk/arch"/>
</dbReference>
<feature type="region of interest" description="Disordered" evidence="4">
    <location>
        <begin position="64"/>
        <end position="91"/>
    </location>
</feature>
<comment type="caution">
    <text evidence="6">The sequence shown here is derived from an EMBL/GenBank/DDBJ whole genome shotgun (WGS) entry which is preliminary data.</text>
</comment>
<dbReference type="GO" id="GO:0005840">
    <property type="term" value="C:ribosome"/>
    <property type="evidence" value="ECO:0007669"/>
    <property type="project" value="UniProtKB-KW"/>
</dbReference>
<evidence type="ECO:0000256" key="4">
    <source>
        <dbReference type="SAM" id="MobiDB-lite"/>
    </source>
</evidence>
<dbReference type="PANTHER" id="PTHR19431">
    <property type="entry name" value="60S RIBOSOMAL PROTEIN L4"/>
    <property type="match status" value="1"/>
</dbReference>
<dbReference type="AlphaFoldDB" id="A0AAV1I037"/>
<organism evidence="6 7">
    <name type="scientific">Coccomyxa viridis</name>
    <dbReference type="NCBI Taxonomy" id="1274662"/>
    <lineage>
        <taxon>Eukaryota</taxon>
        <taxon>Viridiplantae</taxon>
        <taxon>Chlorophyta</taxon>
        <taxon>core chlorophytes</taxon>
        <taxon>Trebouxiophyceae</taxon>
        <taxon>Trebouxiophyceae incertae sedis</taxon>
        <taxon>Coccomyxaceae</taxon>
        <taxon>Coccomyxa</taxon>
    </lineage>
</organism>
<feature type="domain" description="Large ribosomal subunit protein uL4 C-terminal" evidence="5">
    <location>
        <begin position="275"/>
        <end position="347"/>
    </location>
</feature>
<evidence type="ECO:0000313" key="7">
    <source>
        <dbReference type="Proteomes" id="UP001314263"/>
    </source>
</evidence>
<evidence type="ECO:0000256" key="3">
    <source>
        <dbReference type="ARBA" id="ARBA00023274"/>
    </source>
</evidence>
<dbReference type="InterPro" id="IPR025755">
    <property type="entry name" value="Ribos_uL4_C_dom"/>
</dbReference>
<dbReference type="PROSITE" id="PS00939">
    <property type="entry name" value="RIBOSOMAL_L1E"/>
    <property type="match status" value="1"/>
</dbReference>
<dbReference type="InterPro" id="IPR002136">
    <property type="entry name" value="Ribosomal_uL4"/>
</dbReference>
<dbReference type="EMBL" id="CAUYUE010000005">
    <property type="protein sequence ID" value="CAK0772501.1"/>
    <property type="molecule type" value="Genomic_DNA"/>
</dbReference>
<feature type="region of interest" description="Disordered" evidence="4">
    <location>
        <begin position="341"/>
        <end position="364"/>
    </location>
</feature>
<keyword evidence="7" id="KW-1185">Reference proteome</keyword>